<evidence type="ECO:0000313" key="2">
    <source>
        <dbReference type="Proteomes" id="UP000663866"/>
    </source>
</evidence>
<keyword evidence="2" id="KW-1185">Reference proteome</keyword>
<sequence length="49" mass="5376">MKSLTVPTAVQTSNQIPFTKFLSQPQVLLSSTNSTHERLDSLTSLGRQS</sequence>
<organism evidence="1 2">
    <name type="scientific">Rotaria magnacalcarata</name>
    <dbReference type="NCBI Taxonomy" id="392030"/>
    <lineage>
        <taxon>Eukaryota</taxon>
        <taxon>Metazoa</taxon>
        <taxon>Spiralia</taxon>
        <taxon>Gnathifera</taxon>
        <taxon>Rotifera</taxon>
        <taxon>Eurotatoria</taxon>
        <taxon>Bdelloidea</taxon>
        <taxon>Philodinida</taxon>
        <taxon>Philodinidae</taxon>
        <taxon>Rotaria</taxon>
    </lineage>
</organism>
<accession>A0A820YQP0</accession>
<protein>
    <submittedName>
        <fullName evidence="1">Uncharacterized protein</fullName>
    </submittedName>
</protein>
<dbReference type="EMBL" id="CAJOBG010061299">
    <property type="protein sequence ID" value="CAF4551270.1"/>
    <property type="molecule type" value="Genomic_DNA"/>
</dbReference>
<name>A0A820YQP0_9BILA</name>
<dbReference type="AlphaFoldDB" id="A0A820YQP0"/>
<reference evidence="1" key="1">
    <citation type="submission" date="2021-02" db="EMBL/GenBank/DDBJ databases">
        <authorList>
            <person name="Nowell W R."/>
        </authorList>
    </citation>
    <scope>NUCLEOTIDE SEQUENCE</scope>
</reference>
<gene>
    <name evidence="1" type="ORF">OVN521_LOCUS43223</name>
</gene>
<proteinExistence type="predicted"/>
<feature type="non-terminal residue" evidence="1">
    <location>
        <position position="49"/>
    </location>
</feature>
<comment type="caution">
    <text evidence="1">The sequence shown here is derived from an EMBL/GenBank/DDBJ whole genome shotgun (WGS) entry which is preliminary data.</text>
</comment>
<evidence type="ECO:0000313" key="1">
    <source>
        <dbReference type="EMBL" id="CAF4551270.1"/>
    </source>
</evidence>
<dbReference type="Proteomes" id="UP000663866">
    <property type="component" value="Unassembled WGS sequence"/>
</dbReference>